<feature type="non-terminal residue" evidence="1">
    <location>
        <position position="1"/>
    </location>
</feature>
<evidence type="ECO:0000313" key="1">
    <source>
        <dbReference type="EMBL" id="EMT69495.1"/>
    </source>
</evidence>
<reference evidence="2" key="1">
    <citation type="submission" date="2012-09" db="EMBL/GenBank/DDBJ databases">
        <title>Genome sequencing and comparative transcriptomics of race 1 and race 4 of banana pathogen: Fusarium oxysporum f. sp. cubense.</title>
        <authorList>
            <person name="Fang X."/>
            <person name="Huang J."/>
        </authorList>
    </citation>
    <scope>NUCLEOTIDE SEQUENCE [LARGE SCALE GENOMIC DNA]</scope>
    <source>
        <strain evidence="2">race 4</strain>
    </source>
</reference>
<dbReference type="HOGENOM" id="CLU_1970624_0_0_1"/>
<gene>
    <name evidence="1" type="ORF">FOC4_g10003221</name>
</gene>
<evidence type="ECO:0000313" key="2">
    <source>
        <dbReference type="Proteomes" id="UP000016929"/>
    </source>
</evidence>
<name>N1S4K3_FUSC4</name>
<accession>N1S4K3</accession>
<sequence>LLHDSIQLSVLGDDDIFLVDSLAGLHPDSPRGLGRCVIDDLDPVLKGLVLLDFEVFKRANRLFDILSGDLGSLDLAVEGLLCDQDSKHGMTCVLKSEVRLSALKSCSEWCSLGYLGLKDVFLLRVRR</sequence>
<organism evidence="1 2">
    <name type="scientific">Fusarium oxysporum f. sp. cubense (strain race 4)</name>
    <name type="common">Panama disease fungus</name>
    <dbReference type="NCBI Taxonomy" id="2502994"/>
    <lineage>
        <taxon>Eukaryota</taxon>
        <taxon>Fungi</taxon>
        <taxon>Dikarya</taxon>
        <taxon>Ascomycota</taxon>
        <taxon>Pezizomycotina</taxon>
        <taxon>Sordariomycetes</taxon>
        <taxon>Hypocreomycetidae</taxon>
        <taxon>Hypocreales</taxon>
        <taxon>Nectriaceae</taxon>
        <taxon>Fusarium</taxon>
        <taxon>Fusarium oxysporum species complex</taxon>
    </lineage>
</organism>
<keyword evidence="2" id="KW-1185">Reference proteome</keyword>
<dbReference type="AlphaFoldDB" id="N1S4K3"/>
<reference evidence="2" key="2">
    <citation type="journal article" date="2014" name="PLoS ONE">
        <title>Genome and Transcriptome Analysis of the Fungal Pathogen Fusarium oxysporum f. sp. cubense Causing Banana Vascular Wilt Disease.</title>
        <authorList>
            <person name="Guo L."/>
            <person name="Han L."/>
            <person name="Yang L."/>
            <person name="Zeng H."/>
            <person name="Fan D."/>
            <person name="Zhu Y."/>
            <person name="Feng Y."/>
            <person name="Wang G."/>
            <person name="Peng C."/>
            <person name="Jiang X."/>
            <person name="Zhou D."/>
            <person name="Ni P."/>
            <person name="Liang C."/>
            <person name="Liu L."/>
            <person name="Wang J."/>
            <person name="Mao C."/>
            <person name="Fang X."/>
            <person name="Peng M."/>
            <person name="Huang J."/>
        </authorList>
    </citation>
    <scope>NUCLEOTIDE SEQUENCE [LARGE SCALE GENOMIC DNA]</scope>
    <source>
        <strain evidence="2">race 4</strain>
    </source>
</reference>
<proteinExistence type="predicted"/>
<protein>
    <submittedName>
        <fullName evidence="1">Uncharacterized protein</fullName>
    </submittedName>
</protein>
<dbReference type="EMBL" id="KB726365">
    <property type="protein sequence ID" value="EMT69495.1"/>
    <property type="molecule type" value="Genomic_DNA"/>
</dbReference>
<dbReference type="Proteomes" id="UP000016929">
    <property type="component" value="Unassembled WGS sequence"/>
</dbReference>